<evidence type="ECO:0000313" key="6">
    <source>
        <dbReference type="Proteomes" id="UP000250086"/>
    </source>
</evidence>
<dbReference type="PANTHER" id="PTHR30154">
    <property type="entry name" value="LEUCINE-RESPONSIVE REGULATORY PROTEIN"/>
    <property type="match status" value="1"/>
</dbReference>
<dbReference type="PROSITE" id="PS50956">
    <property type="entry name" value="HTH_ASNC_2"/>
    <property type="match status" value="1"/>
</dbReference>
<dbReference type="InterPro" id="IPR011991">
    <property type="entry name" value="ArsR-like_HTH"/>
</dbReference>
<evidence type="ECO:0000313" key="5">
    <source>
        <dbReference type="EMBL" id="SPT70678.1"/>
    </source>
</evidence>
<dbReference type="Proteomes" id="UP000250086">
    <property type="component" value="Unassembled WGS sequence"/>
</dbReference>
<accession>A0A2X0VMF1</accession>
<dbReference type="EMBL" id="UAPV01000001">
    <property type="protein sequence ID" value="SPT70678.1"/>
    <property type="molecule type" value="Genomic_DNA"/>
</dbReference>
<dbReference type="InterPro" id="IPR019888">
    <property type="entry name" value="Tscrpt_reg_AsnC-like"/>
</dbReference>
<dbReference type="GO" id="GO:0006355">
    <property type="term" value="P:regulation of DNA-templated transcription"/>
    <property type="evidence" value="ECO:0007669"/>
    <property type="project" value="UniProtKB-ARBA"/>
</dbReference>
<reference evidence="5 6" key="1">
    <citation type="submission" date="2018-06" db="EMBL/GenBank/DDBJ databases">
        <authorList>
            <consortium name="Pathogen Informatics"/>
            <person name="Doyle S."/>
        </authorList>
    </citation>
    <scope>NUCLEOTIDE SEQUENCE [LARGE SCALE GENOMIC DNA]</scope>
    <source>
        <strain evidence="5 6">NCTC13093</strain>
    </source>
</reference>
<dbReference type="PROSITE" id="PS00519">
    <property type="entry name" value="HTH_ASNC_1"/>
    <property type="match status" value="1"/>
</dbReference>
<dbReference type="InterPro" id="IPR036390">
    <property type="entry name" value="WH_DNA-bd_sf"/>
</dbReference>
<gene>
    <name evidence="5" type="primary">lrpC</name>
    <name evidence="5" type="ORF">NCTC13093_02096</name>
</gene>
<dbReference type="PRINTS" id="PR00033">
    <property type="entry name" value="HTHASNC"/>
</dbReference>
<keyword evidence="3" id="KW-0804">Transcription</keyword>
<dbReference type="CDD" id="cd00090">
    <property type="entry name" value="HTH_ARSR"/>
    <property type="match status" value="1"/>
</dbReference>
<feature type="domain" description="HTH asnC-type" evidence="4">
    <location>
        <begin position="6"/>
        <end position="67"/>
    </location>
</feature>
<organism evidence="5 6">
    <name type="scientific">Anaerobiospirillum thomasii</name>
    <dbReference type="NCBI Taxonomy" id="179995"/>
    <lineage>
        <taxon>Bacteria</taxon>
        <taxon>Pseudomonadati</taxon>
        <taxon>Pseudomonadota</taxon>
        <taxon>Gammaproteobacteria</taxon>
        <taxon>Aeromonadales</taxon>
        <taxon>Succinivibrionaceae</taxon>
        <taxon>Anaerobiospirillum</taxon>
    </lineage>
</organism>
<dbReference type="InterPro" id="IPR019885">
    <property type="entry name" value="Tscrpt_reg_HTH_AsnC-type_CS"/>
</dbReference>
<dbReference type="PANTHER" id="PTHR30154:SF34">
    <property type="entry name" value="TRANSCRIPTIONAL REGULATOR AZLB"/>
    <property type="match status" value="1"/>
</dbReference>
<evidence type="ECO:0000256" key="2">
    <source>
        <dbReference type="ARBA" id="ARBA00023125"/>
    </source>
</evidence>
<dbReference type="InterPro" id="IPR036388">
    <property type="entry name" value="WH-like_DNA-bd_sf"/>
</dbReference>
<keyword evidence="2" id="KW-0238">DNA-binding</keyword>
<dbReference type="SUPFAM" id="SSF46785">
    <property type="entry name" value="Winged helix' DNA-binding domain"/>
    <property type="match status" value="1"/>
</dbReference>
<dbReference type="GO" id="GO:0005829">
    <property type="term" value="C:cytosol"/>
    <property type="evidence" value="ECO:0007669"/>
    <property type="project" value="TreeGrafter"/>
</dbReference>
<evidence type="ECO:0000256" key="1">
    <source>
        <dbReference type="ARBA" id="ARBA00023015"/>
    </source>
</evidence>
<dbReference type="Gene3D" id="1.10.10.10">
    <property type="entry name" value="Winged helix-like DNA-binding domain superfamily/Winged helix DNA-binding domain"/>
    <property type="match status" value="1"/>
</dbReference>
<evidence type="ECO:0000259" key="4">
    <source>
        <dbReference type="PROSITE" id="PS50956"/>
    </source>
</evidence>
<proteinExistence type="predicted"/>
<dbReference type="AlphaFoldDB" id="A0A2X0VMF1"/>
<sequence>MISFKLDEYDLLLISALREDARLSLRDLSSIVGLSAPAIASRLKRLEGAGIIQAYRVIIGEKKFGLSIEARILVDVPVGLTERFILEMDKYLGVTELNRVTGASGYELTGSFTDSCALNDFVRMLESTYGRCQVSVILKREITPRCALGKELAGV</sequence>
<dbReference type="RefSeq" id="WP_113744718.1">
    <property type="nucleotide sequence ID" value="NZ_UAPV01000001.1"/>
</dbReference>
<dbReference type="Pfam" id="PF13412">
    <property type="entry name" value="HTH_24"/>
    <property type="match status" value="1"/>
</dbReference>
<dbReference type="GO" id="GO:0043200">
    <property type="term" value="P:response to amino acid"/>
    <property type="evidence" value="ECO:0007669"/>
    <property type="project" value="TreeGrafter"/>
</dbReference>
<dbReference type="SMART" id="SM00344">
    <property type="entry name" value="HTH_ASNC"/>
    <property type="match status" value="1"/>
</dbReference>
<keyword evidence="1" id="KW-0805">Transcription regulation</keyword>
<keyword evidence="6" id="KW-1185">Reference proteome</keyword>
<dbReference type="InterPro" id="IPR000485">
    <property type="entry name" value="AsnC-type_HTH_dom"/>
</dbReference>
<evidence type="ECO:0000256" key="3">
    <source>
        <dbReference type="ARBA" id="ARBA00023163"/>
    </source>
</evidence>
<name>A0A2X0VMF1_9GAMM</name>
<protein>
    <submittedName>
        <fullName evidence="5">HTH-type transcriptional regulator lrpC</fullName>
    </submittedName>
</protein>
<dbReference type="Gene3D" id="3.30.70.920">
    <property type="match status" value="1"/>
</dbReference>
<dbReference type="GO" id="GO:0043565">
    <property type="term" value="F:sequence-specific DNA binding"/>
    <property type="evidence" value="ECO:0007669"/>
    <property type="project" value="InterPro"/>
</dbReference>